<comment type="caution">
    <text evidence="1">The sequence shown here is derived from an EMBL/GenBank/DDBJ whole genome shotgun (WGS) entry which is preliminary data.</text>
</comment>
<evidence type="ECO:0000313" key="2">
    <source>
        <dbReference type="Proteomes" id="UP000828941"/>
    </source>
</evidence>
<reference evidence="1 2" key="1">
    <citation type="journal article" date="2022" name="DNA Res.">
        <title>Chromosomal-level genome assembly of the orchid tree Bauhinia variegata (Leguminosae; Cercidoideae) supports the allotetraploid origin hypothesis of Bauhinia.</title>
        <authorList>
            <person name="Zhong Y."/>
            <person name="Chen Y."/>
            <person name="Zheng D."/>
            <person name="Pang J."/>
            <person name="Liu Y."/>
            <person name="Luo S."/>
            <person name="Meng S."/>
            <person name="Qian L."/>
            <person name="Wei D."/>
            <person name="Dai S."/>
            <person name="Zhou R."/>
        </authorList>
    </citation>
    <scope>NUCLEOTIDE SEQUENCE [LARGE SCALE GENOMIC DNA]</scope>
    <source>
        <strain evidence="1">BV-YZ2020</strain>
    </source>
</reference>
<organism evidence="1 2">
    <name type="scientific">Bauhinia variegata</name>
    <name type="common">Purple orchid tree</name>
    <name type="synonym">Phanera variegata</name>
    <dbReference type="NCBI Taxonomy" id="167791"/>
    <lineage>
        <taxon>Eukaryota</taxon>
        <taxon>Viridiplantae</taxon>
        <taxon>Streptophyta</taxon>
        <taxon>Embryophyta</taxon>
        <taxon>Tracheophyta</taxon>
        <taxon>Spermatophyta</taxon>
        <taxon>Magnoliopsida</taxon>
        <taxon>eudicotyledons</taxon>
        <taxon>Gunneridae</taxon>
        <taxon>Pentapetalae</taxon>
        <taxon>rosids</taxon>
        <taxon>fabids</taxon>
        <taxon>Fabales</taxon>
        <taxon>Fabaceae</taxon>
        <taxon>Cercidoideae</taxon>
        <taxon>Cercideae</taxon>
        <taxon>Bauhiniinae</taxon>
        <taxon>Bauhinia</taxon>
    </lineage>
</organism>
<evidence type="ECO:0000313" key="1">
    <source>
        <dbReference type="EMBL" id="KAI4317357.1"/>
    </source>
</evidence>
<accession>A0ACB9M1C0</accession>
<dbReference type="EMBL" id="CM039435">
    <property type="protein sequence ID" value="KAI4317357.1"/>
    <property type="molecule type" value="Genomic_DNA"/>
</dbReference>
<protein>
    <submittedName>
        <fullName evidence="1">Uncharacterized protein</fullName>
    </submittedName>
</protein>
<name>A0ACB9M1C0_BAUVA</name>
<keyword evidence="2" id="KW-1185">Reference proteome</keyword>
<proteinExistence type="predicted"/>
<dbReference type="Proteomes" id="UP000828941">
    <property type="component" value="Chromosome 10"/>
</dbReference>
<sequence length="663" mass="72530">MTMLSVCSATPSYSPCQNPLYGGLQPLYPFSKELESRCVAEGVRLGLRYGNHTMRNSFVAQATKSGHISIIKSAEQSVSLEFPDSFFSANEPGHLKCEFTSMWSSPEIRDGQHSLSSGEFRYKEIYNLSAVPEDLMDFTEQSTKRLDTLVAPGQPETILSTDITSENFAPAPSSINMDNESLASTKASVGDIFTGINESLNASINKGESALQSSLDTTTSLIKSVIENATKSVDNAFGEVLSAADQTGELANKKLTNFSSEINAVVNKAPAIAINLLRKTIVVVENSLISGTSYVVYLYGLAKDVLPVGIRDTVNVYEEKATEILRPIGSTYQEIYMSIYSLEESLGLDPNDPIVPFLVFLGSSATLWVIYWFWTYGGYSGDLPPQSALELLTGNENAALIDIRNEDLREKDGIPDLRRAARFRYASVAPLEVDVSIRKLLKRNRDLDESLMAVIIQNLKIVKDSSKVIIMDADGRRSKGIARALRKIGIKNSYLVHGGFQSWVKQGLRIKELTPETALSILNEETEAILEDINPSPLQVLGYGTVLIAGLFGLLEWEKTLQFIGILGISLTIYRRVASYENANDLKQDVRALLGPFRLGAQAFSWAAGKLESNGIGLPTSPSSSDVQNRVLQAAAKHESQPSDTEDTQDPAPDPNVTLNENI</sequence>
<gene>
    <name evidence="1" type="ORF">L6164_025230</name>
</gene>